<evidence type="ECO:0000313" key="5">
    <source>
        <dbReference type="Proteomes" id="UP001158045"/>
    </source>
</evidence>
<feature type="transmembrane region" description="Helical" evidence="2">
    <location>
        <begin position="88"/>
        <end position="105"/>
    </location>
</feature>
<keyword evidence="4" id="KW-0378">Hydrolase</keyword>
<accession>A0ABT6NG95</accession>
<gene>
    <name evidence="4" type="ORF">QE109_14735</name>
</gene>
<feature type="domain" description="Prepilin type IV endopeptidase peptidase" evidence="3">
    <location>
        <begin position="65"/>
        <end position="172"/>
    </location>
</feature>
<comment type="caution">
    <text evidence="4">The sequence shown here is derived from an EMBL/GenBank/DDBJ whole genome shotgun (WGS) entry which is preliminary data.</text>
</comment>
<dbReference type="Gene3D" id="1.20.120.1220">
    <property type="match status" value="1"/>
</dbReference>
<feature type="transmembrane region" description="Helical" evidence="2">
    <location>
        <begin position="6"/>
        <end position="29"/>
    </location>
</feature>
<dbReference type="PANTHER" id="PTHR30487">
    <property type="entry name" value="TYPE 4 PREPILIN-LIKE PROTEINS LEADER PEPTIDE-PROCESSING ENZYME"/>
    <property type="match status" value="1"/>
</dbReference>
<name>A0ABT6NG95_9FIRM</name>
<dbReference type="InterPro" id="IPR000045">
    <property type="entry name" value="Prepilin_IV_endopep_pep"/>
</dbReference>
<organism evidence="4 5">
    <name type="scientific">Fusibacter bizertensis</name>
    <dbReference type="NCBI Taxonomy" id="1488331"/>
    <lineage>
        <taxon>Bacteria</taxon>
        <taxon>Bacillati</taxon>
        <taxon>Bacillota</taxon>
        <taxon>Clostridia</taxon>
        <taxon>Eubacteriales</taxon>
        <taxon>Eubacteriales Family XII. Incertae Sedis</taxon>
        <taxon>Fusibacter</taxon>
    </lineage>
</organism>
<evidence type="ECO:0000256" key="2">
    <source>
        <dbReference type="SAM" id="Phobius"/>
    </source>
</evidence>
<dbReference type="GO" id="GO:0004190">
    <property type="term" value="F:aspartic-type endopeptidase activity"/>
    <property type="evidence" value="ECO:0007669"/>
    <property type="project" value="UniProtKB-EC"/>
</dbReference>
<feature type="transmembrane region" description="Helical" evidence="2">
    <location>
        <begin position="41"/>
        <end position="59"/>
    </location>
</feature>
<comment type="similarity">
    <text evidence="1">Belongs to the peptidase A24 family.</text>
</comment>
<keyword evidence="2" id="KW-0812">Transmembrane</keyword>
<keyword evidence="5" id="KW-1185">Reference proteome</keyword>
<dbReference type="Proteomes" id="UP001158045">
    <property type="component" value="Unassembled WGS sequence"/>
</dbReference>
<evidence type="ECO:0000313" key="4">
    <source>
        <dbReference type="EMBL" id="MDH8679412.1"/>
    </source>
</evidence>
<keyword evidence="2" id="KW-0472">Membrane</keyword>
<feature type="transmembrane region" description="Helical" evidence="2">
    <location>
        <begin position="111"/>
        <end position="128"/>
    </location>
</feature>
<feature type="transmembrane region" description="Helical" evidence="2">
    <location>
        <begin position="158"/>
        <end position="178"/>
    </location>
</feature>
<evidence type="ECO:0000256" key="1">
    <source>
        <dbReference type="ARBA" id="ARBA00005801"/>
    </source>
</evidence>
<dbReference type="Pfam" id="PF01478">
    <property type="entry name" value="Peptidase_A24"/>
    <property type="match status" value="1"/>
</dbReference>
<dbReference type="RefSeq" id="WP_281095309.1">
    <property type="nucleotide sequence ID" value="NZ_JARYZI010000012.1"/>
</dbReference>
<dbReference type="InterPro" id="IPR050882">
    <property type="entry name" value="Prepilin_peptidase/N-MTase"/>
</dbReference>
<feature type="transmembrane region" description="Helical" evidence="2">
    <location>
        <begin position="190"/>
        <end position="213"/>
    </location>
</feature>
<keyword evidence="2" id="KW-1133">Transmembrane helix</keyword>
<feature type="transmembrane region" description="Helical" evidence="2">
    <location>
        <begin position="135"/>
        <end position="152"/>
    </location>
</feature>
<dbReference type="PANTHER" id="PTHR30487:SF0">
    <property type="entry name" value="PREPILIN LEADER PEPTIDASE_N-METHYLTRANSFERASE-RELATED"/>
    <property type="match status" value="1"/>
</dbReference>
<proteinExistence type="inferred from homology"/>
<sequence length="218" mass="24256">MDMTIIQLLIIVTYAVISTPIIVMISRYFLEGEEIFIKEAIGIGMLLLTVGALTISYSYNSIQDLIMMLFIVIVGVIDYHTKSIVSAMMYLGGILFVILAFSKGMLLKDVIFGGISGFVIYGLIYFIAKAIYKKEAFGFGDVMFMCVIGLYLGVKLTLLAALLTFYVALIWILISKIIGSVVKRQMEIAFAPFMSVSCIITALFGEEIIKLYMTLFMV</sequence>
<dbReference type="EC" id="3.4.23.43" evidence="4"/>
<dbReference type="EMBL" id="JARYZI010000012">
    <property type="protein sequence ID" value="MDH8679412.1"/>
    <property type="molecule type" value="Genomic_DNA"/>
</dbReference>
<evidence type="ECO:0000259" key="3">
    <source>
        <dbReference type="Pfam" id="PF01478"/>
    </source>
</evidence>
<protein>
    <submittedName>
        <fullName evidence="4">Prepilin peptidase</fullName>
        <ecNumber evidence="4">3.4.23.43</ecNumber>
    </submittedName>
</protein>
<reference evidence="4 5" key="1">
    <citation type="submission" date="2023-04" db="EMBL/GenBank/DDBJ databases">
        <title>Fusibacter bizertensis strain WBS, isolated from littoral bottom sediments of the Arctic seas - biochemical and genomic analysis.</title>
        <authorList>
            <person name="Brioukhanov A.L."/>
        </authorList>
    </citation>
    <scope>NUCLEOTIDE SEQUENCE [LARGE SCALE GENOMIC DNA]</scope>
    <source>
        <strain evidence="4 5">WBS</strain>
    </source>
</reference>